<dbReference type="InParanoid" id="A0A0P0WP60"/>
<keyword evidence="2" id="KW-1185">Reference proteome</keyword>
<organism evidence="1 2">
    <name type="scientific">Oryza sativa subsp. japonica</name>
    <name type="common">Rice</name>
    <dbReference type="NCBI Taxonomy" id="39947"/>
    <lineage>
        <taxon>Eukaryota</taxon>
        <taxon>Viridiplantae</taxon>
        <taxon>Streptophyta</taxon>
        <taxon>Embryophyta</taxon>
        <taxon>Tracheophyta</taxon>
        <taxon>Spermatophyta</taxon>
        <taxon>Magnoliopsida</taxon>
        <taxon>Liliopsida</taxon>
        <taxon>Poales</taxon>
        <taxon>Poaceae</taxon>
        <taxon>BOP clade</taxon>
        <taxon>Oryzoideae</taxon>
        <taxon>Oryzeae</taxon>
        <taxon>Oryzinae</taxon>
        <taxon>Oryza</taxon>
        <taxon>Oryza sativa</taxon>
    </lineage>
</organism>
<reference evidence="1 2" key="3">
    <citation type="journal article" date="2013" name="Rice">
        <title>Improvement of the Oryza sativa Nipponbare reference genome using next generation sequence and optical map data.</title>
        <authorList>
            <person name="Kawahara Y."/>
            <person name="de la Bastide M."/>
            <person name="Hamilton J.P."/>
            <person name="Kanamori H."/>
            <person name="McCombie W.R."/>
            <person name="Ouyang S."/>
            <person name="Schwartz D.C."/>
            <person name="Tanaka T."/>
            <person name="Wu J."/>
            <person name="Zhou S."/>
            <person name="Childs K.L."/>
            <person name="Davidson R.M."/>
            <person name="Lin H."/>
            <person name="Quesada-Ocampo L."/>
            <person name="Vaillancourt B."/>
            <person name="Sakai H."/>
            <person name="Lee S.S."/>
            <person name="Kim J."/>
            <person name="Numa H."/>
            <person name="Itoh T."/>
            <person name="Buell C.R."/>
            <person name="Matsumoto T."/>
        </authorList>
    </citation>
    <scope>NUCLEOTIDE SEQUENCE [LARGE SCALE GENOMIC DNA]</scope>
    <source>
        <strain evidence="2">cv. Nipponbare</strain>
    </source>
</reference>
<dbReference type="Gramene" id="Os05t0498851-00">
    <property type="protein sequence ID" value="Os05t0498851-00"/>
    <property type="gene ID" value="Os05g0498851"/>
</dbReference>
<evidence type="ECO:0000313" key="1">
    <source>
        <dbReference type="EMBL" id="BAS94741.1"/>
    </source>
</evidence>
<proteinExistence type="predicted"/>
<dbReference type="EMBL" id="AP014961">
    <property type="protein sequence ID" value="BAS94741.1"/>
    <property type="molecule type" value="Genomic_DNA"/>
</dbReference>
<reference evidence="1 2" key="2">
    <citation type="journal article" date="2013" name="Plant Cell Physiol.">
        <title>Rice Annotation Project Database (RAP-DB): an integrative and interactive database for rice genomics.</title>
        <authorList>
            <person name="Sakai H."/>
            <person name="Lee S.S."/>
            <person name="Tanaka T."/>
            <person name="Numa H."/>
            <person name="Kim J."/>
            <person name="Kawahara Y."/>
            <person name="Wakimoto H."/>
            <person name="Yang C.C."/>
            <person name="Iwamoto M."/>
            <person name="Abe T."/>
            <person name="Yamada Y."/>
            <person name="Muto A."/>
            <person name="Inokuchi H."/>
            <person name="Ikemura T."/>
            <person name="Matsumoto T."/>
            <person name="Sasaki T."/>
            <person name="Itoh T."/>
        </authorList>
    </citation>
    <scope>NUCLEOTIDE SEQUENCE [LARGE SCALE GENOMIC DNA]</scope>
    <source>
        <strain evidence="2">cv. Nipponbare</strain>
    </source>
</reference>
<protein>
    <submittedName>
        <fullName evidence="1">Os05g0498851 protein</fullName>
    </submittedName>
</protein>
<sequence>MIPDSTIWCKERIGVGISTINQIELSRGYLEAFVYCRGKNPGICSRPLPPNRHESDLQIKITSYHHILAKSIFPISKWSCFVR</sequence>
<dbReference type="AlphaFoldDB" id="A0A0P0WP60"/>
<gene>
    <name evidence="1" type="ordered locus">Os05g0498851</name>
    <name evidence="1" type="ORF">OSNPB_050498851</name>
</gene>
<reference evidence="2" key="1">
    <citation type="journal article" date="2005" name="Nature">
        <title>The map-based sequence of the rice genome.</title>
        <authorList>
            <consortium name="International rice genome sequencing project (IRGSP)"/>
            <person name="Matsumoto T."/>
            <person name="Wu J."/>
            <person name="Kanamori H."/>
            <person name="Katayose Y."/>
            <person name="Fujisawa M."/>
            <person name="Namiki N."/>
            <person name="Mizuno H."/>
            <person name="Yamamoto K."/>
            <person name="Antonio B.A."/>
            <person name="Baba T."/>
            <person name="Sakata K."/>
            <person name="Nagamura Y."/>
            <person name="Aoki H."/>
            <person name="Arikawa K."/>
            <person name="Arita K."/>
            <person name="Bito T."/>
            <person name="Chiden Y."/>
            <person name="Fujitsuka N."/>
            <person name="Fukunaka R."/>
            <person name="Hamada M."/>
            <person name="Harada C."/>
            <person name="Hayashi A."/>
            <person name="Hijishita S."/>
            <person name="Honda M."/>
            <person name="Hosokawa S."/>
            <person name="Ichikawa Y."/>
            <person name="Idonuma A."/>
            <person name="Iijima M."/>
            <person name="Ikeda M."/>
            <person name="Ikeno M."/>
            <person name="Ito K."/>
            <person name="Ito S."/>
            <person name="Ito T."/>
            <person name="Ito Y."/>
            <person name="Ito Y."/>
            <person name="Iwabuchi A."/>
            <person name="Kamiya K."/>
            <person name="Karasawa W."/>
            <person name="Kurita K."/>
            <person name="Katagiri S."/>
            <person name="Kikuta A."/>
            <person name="Kobayashi H."/>
            <person name="Kobayashi N."/>
            <person name="Machita K."/>
            <person name="Maehara T."/>
            <person name="Masukawa M."/>
            <person name="Mizubayashi T."/>
            <person name="Mukai Y."/>
            <person name="Nagasaki H."/>
            <person name="Nagata Y."/>
            <person name="Naito S."/>
            <person name="Nakashima M."/>
            <person name="Nakama Y."/>
            <person name="Nakamichi Y."/>
            <person name="Nakamura M."/>
            <person name="Meguro A."/>
            <person name="Negishi M."/>
            <person name="Ohta I."/>
            <person name="Ohta T."/>
            <person name="Okamoto M."/>
            <person name="Ono N."/>
            <person name="Saji S."/>
            <person name="Sakaguchi M."/>
            <person name="Sakai K."/>
            <person name="Shibata M."/>
            <person name="Shimokawa T."/>
            <person name="Song J."/>
            <person name="Takazaki Y."/>
            <person name="Terasawa K."/>
            <person name="Tsugane M."/>
            <person name="Tsuji K."/>
            <person name="Ueda S."/>
            <person name="Waki K."/>
            <person name="Yamagata H."/>
            <person name="Yamamoto M."/>
            <person name="Yamamoto S."/>
            <person name="Yamane H."/>
            <person name="Yoshiki S."/>
            <person name="Yoshihara R."/>
            <person name="Yukawa K."/>
            <person name="Zhong H."/>
            <person name="Yano M."/>
            <person name="Yuan Q."/>
            <person name="Ouyang S."/>
            <person name="Liu J."/>
            <person name="Jones K.M."/>
            <person name="Gansberger K."/>
            <person name="Moffat K."/>
            <person name="Hill J."/>
            <person name="Bera J."/>
            <person name="Fadrosh D."/>
            <person name="Jin S."/>
            <person name="Johri S."/>
            <person name="Kim M."/>
            <person name="Overton L."/>
            <person name="Reardon M."/>
            <person name="Tsitrin T."/>
            <person name="Vuong H."/>
            <person name="Weaver B."/>
            <person name="Ciecko A."/>
            <person name="Tallon L."/>
            <person name="Jackson J."/>
            <person name="Pai G."/>
            <person name="Aken S.V."/>
            <person name="Utterback T."/>
            <person name="Reidmuller S."/>
            <person name="Feldblyum T."/>
            <person name="Hsiao J."/>
            <person name="Zismann V."/>
            <person name="Iobst S."/>
            <person name="de Vazeille A.R."/>
            <person name="Buell C.R."/>
            <person name="Ying K."/>
            <person name="Li Y."/>
            <person name="Lu T."/>
            <person name="Huang Y."/>
            <person name="Zhao Q."/>
            <person name="Feng Q."/>
            <person name="Zhang L."/>
            <person name="Zhu J."/>
            <person name="Weng Q."/>
            <person name="Mu J."/>
            <person name="Lu Y."/>
            <person name="Fan D."/>
            <person name="Liu Y."/>
            <person name="Guan J."/>
            <person name="Zhang Y."/>
            <person name="Yu S."/>
            <person name="Liu X."/>
            <person name="Zhang Y."/>
            <person name="Hong G."/>
            <person name="Han B."/>
            <person name="Choisne N."/>
            <person name="Demange N."/>
            <person name="Orjeda G."/>
            <person name="Samain S."/>
            <person name="Cattolico L."/>
            <person name="Pelletier E."/>
            <person name="Couloux A."/>
            <person name="Segurens B."/>
            <person name="Wincker P."/>
            <person name="D'Hont A."/>
            <person name="Scarpelli C."/>
            <person name="Weissenbach J."/>
            <person name="Salanoubat M."/>
            <person name="Quetier F."/>
            <person name="Yu Y."/>
            <person name="Kim H.R."/>
            <person name="Rambo T."/>
            <person name="Currie J."/>
            <person name="Collura K."/>
            <person name="Luo M."/>
            <person name="Yang T."/>
            <person name="Ammiraju J.S.S."/>
            <person name="Engler F."/>
            <person name="Soderlund C."/>
            <person name="Wing R.A."/>
            <person name="Palmer L.E."/>
            <person name="de la Bastide M."/>
            <person name="Spiegel L."/>
            <person name="Nascimento L."/>
            <person name="Zutavern T."/>
            <person name="O'Shaughnessy A."/>
            <person name="Dike S."/>
            <person name="Dedhia N."/>
            <person name="Preston R."/>
            <person name="Balija V."/>
            <person name="McCombie W.R."/>
            <person name="Chow T."/>
            <person name="Chen H."/>
            <person name="Chung M."/>
            <person name="Chen C."/>
            <person name="Shaw J."/>
            <person name="Wu H."/>
            <person name="Hsiao K."/>
            <person name="Chao Y."/>
            <person name="Chu M."/>
            <person name="Cheng C."/>
            <person name="Hour A."/>
            <person name="Lee P."/>
            <person name="Lin S."/>
            <person name="Lin Y."/>
            <person name="Liou J."/>
            <person name="Liu S."/>
            <person name="Hsing Y."/>
            <person name="Raghuvanshi S."/>
            <person name="Mohanty A."/>
            <person name="Bharti A.K."/>
            <person name="Gaur A."/>
            <person name="Gupta V."/>
            <person name="Kumar D."/>
            <person name="Ravi V."/>
            <person name="Vij S."/>
            <person name="Kapur A."/>
            <person name="Khurana P."/>
            <person name="Khurana P."/>
            <person name="Khurana J.P."/>
            <person name="Tyagi A.K."/>
            <person name="Gaikwad K."/>
            <person name="Singh A."/>
            <person name="Dalal V."/>
            <person name="Srivastava S."/>
            <person name="Dixit A."/>
            <person name="Pal A.K."/>
            <person name="Ghazi I.A."/>
            <person name="Yadav M."/>
            <person name="Pandit A."/>
            <person name="Bhargava A."/>
            <person name="Sureshbabu K."/>
            <person name="Batra K."/>
            <person name="Sharma T.R."/>
            <person name="Mohapatra T."/>
            <person name="Singh N.K."/>
            <person name="Messing J."/>
            <person name="Nelson A.B."/>
            <person name="Fuks G."/>
            <person name="Kavchok S."/>
            <person name="Keizer G."/>
            <person name="Linton E."/>
            <person name="Llaca V."/>
            <person name="Song R."/>
            <person name="Tanyolac B."/>
            <person name="Young S."/>
            <person name="Ho-Il K."/>
            <person name="Hahn J.H."/>
            <person name="Sangsakoo G."/>
            <person name="Vanavichit A."/>
            <person name="de Mattos Luiz.A.T."/>
            <person name="Zimmer P.D."/>
            <person name="Malone G."/>
            <person name="Dellagostin O."/>
            <person name="de Oliveira A.C."/>
            <person name="Bevan M."/>
            <person name="Bancroft I."/>
            <person name="Minx P."/>
            <person name="Cordum H."/>
            <person name="Wilson R."/>
            <person name="Cheng Z."/>
            <person name="Jin W."/>
            <person name="Jiang J."/>
            <person name="Leong S.A."/>
            <person name="Iwama H."/>
            <person name="Gojobori T."/>
            <person name="Itoh T."/>
            <person name="Niimura Y."/>
            <person name="Fujii Y."/>
            <person name="Habara T."/>
            <person name="Sakai H."/>
            <person name="Sato Y."/>
            <person name="Wilson G."/>
            <person name="Kumar K."/>
            <person name="McCouch S."/>
            <person name="Juretic N."/>
            <person name="Hoen D."/>
            <person name="Wright S."/>
            <person name="Bruskiewich R."/>
            <person name="Bureau T."/>
            <person name="Miyao A."/>
            <person name="Hirochika H."/>
            <person name="Nishikawa T."/>
            <person name="Kadowaki K."/>
            <person name="Sugiura M."/>
            <person name="Burr B."/>
            <person name="Sasaki T."/>
        </authorList>
    </citation>
    <scope>NUCLEOTIDE SEQUENCE [LARGE SCALE GENOMIC DNA]</scope>
    <source>
        <strain evidence="2">cv. Nipponbare</strain>
    </source>
</reference>
<dbReference type="PaxDb" id="39947-A0A0P0WP60"/>
<evidence type="ECO:0000313" key="2">
    <source>
        <dbReference type="Proteomes" id="UP000059680"/>
    </source>
</evidence>
<dbReference type="Proteomes" id="UP000059680">
    <property type="component" value="Chromosome 5"/>
</dbReference>
<name>A0A0P0WP60_ORYSJ</name>
<accession>A0A0P0WP60</accession>